<dbReference type="Pfam" id="PF22780">
    <property type="entry name" value="HI0933_like_1st"/>
    <property type="match status" value="1"/>
</dbReference>
<gene>
    <name evidence="6" type="ORF">HZI73_15075</name>
</gene>
<dbReference type="InterPro" id="IPR036188">
    <property type="entry name" value="FAD/NAD-bd_sf"/>
</dbReference>
<dbReference type="InterPro" id="IPR023166">
    <property type="entry name" value="BaiN-like_dom_sf"/>
</dbReference>
<feature type="domain" description="RsdA/BaiN/AoA(So)-like Rossmann fold-like" evidence="4">
    <location>
        <begin position="5"/>
        <end position="404"/>
    </location>
</feature>
<dbReference type="Proteomes" id="UP000683246">
    <property type="component" value="Chromosome"/>
</dbReference>
<dbReference type="PANTHER" id="PTHR42887">
    <property type="entry name" value="OS12G0638800 PROTEIN"/>
    <property type="match status" value="1"/>
</dbReference>
<dbReference type="InterPro" id="IPR004792">
    <property type="entry name" value="BaiN-like"/>
</dbReference>
<feature type="domain" description="RsdA/BaiN/AoA(So)-like insert" evidence="5">
    <location>
        <begin position="190"/>
        <end position="352"/>
    </location>
</feature>
<accession>A0A8J8ML69</accession>
<dbReference type="PRINTS" id="PR00368">
    <property type="entry name" value="FADPNR"/>
</dbReference>
<dbReference type="KEGG" id="vpy:HZI73_15075"/>
<dbReference type="SUPFAM" id="SSF51905">
    <property type="entry name" value="FAD/NAD(P)-binding domain"/>
    <property type="match status" value="1"/>
</dbReference>
<dbReference type="Pfam" id="PF03486">
    <property type="entry name" value="HI0933_like"/>
    <property type="match status" value="1"/>
</dbReference>
<evidence type="ECO:0000313" key="7">
    <source>
        <dbReference type="Proteomes" id="UP000683246"/>
    </source>
</evidence>
<comment type="cofactor">
    <cofactor evidence="1">
        <name>FAD</name>
        <dbReference type="ChEBI" id="CHEBI:57692"/>
    </cofactor>
</comment>
<reference evidence="6" key="1">
    <citation type="submission" date="2020-07" db="EMBL/GenBank/DDBJ databases">
        <title>Vallitalea pronyensis genome.</title>
        <authorList>
            <person name="Postec A."/>
        </authorList>
    </citation>
    <scope>NUCLEOTIDE SEQUENCE</scope>
    <source>
        <strain evidence="6">FatNI3</strain>
    </source>
</reference>
<sequence length="410" mass="45207">MAKNKIIIIGGGASGLMAAIVAARRGAKVTLLERKDRVGKKILATGNGRCNMTNVHCTYKCFHGGHHTFIEGILKAFNVTDTMSFFQELGIHPTITASGKVYPRSLQAGSVLDVLRHEVERLKVTVLCDEEVIKIEQNKQFVVYTKQNNKYYGHKIILATGGKSTPDLGSNGTGYELAKAMGHTVIRPIPSLVQLKSDAPFLKQLKGVKITGKASILDERDHILREEYGEILFTDYGVSGPPILQVSRIASDRINNNKNVYLSLDLMSDLSKKELDKALIERLTGMPYKTIQDNFIGFINKRMIPVLLKETGIAPNKKAADISKQERQNLVIWLKGLKLHIHGTHQWNQSQVTAGGVKTTEIDHQTLESNKMPGIYYCGELLDVDGDCGGYNLQWAWSSGYVAAVGASQS</sequence>
<evidence type="ECO:0000259" key="5">
    <source>
        <dbReference type="Pfam" id="PF22780"/>
    </source>
</evidence>
<keyword evidence="7" id="KW-1185">Reference proteome</keyword>
<dbReference type="AlphaFoldDB" id="A0A8J8ML69"/>
<protein>
    <submittedName>
        <fullName evidence="6">NAD(P)/FAD-dependent oxidoreductase</fullName>
    </submittedName>
</protein>
<dbReference type="InterPro" id="IPR057661">
    <property type="entry name" value="RsdA/BaiN/AoA(So)_Rossmann"/>
</dbReference>
<keyword evidence="3" id="KW-0274">FAD</keyword>
<dbReference type="PRINTS" id="PR00411">
    <property type="entry name" value="PNDRDTASEI"/>
</dbReference>
<evidence type="ECO:0000313" key="6">
    <source>
        <dbReference type="EMBL" id="QUI23524.1"/>
    </source>
</evidence>
<evidence type="ECO:0000256" key="1">
    <source>
        <dbReference type="ARBA" id="ARBA00001974"/>
    </source>
</evidence>
<dbReference type="EMBL" id="CP058649">
    <property type="protein sequence ID" value="QUI23524.1"/>
    <property type="molecule type" value="Genomic_DNA"/>
</dbReference>
<dbReference type="InterPro" id="IPR055178">
    <property type="entry name" value="RsdA/BaiN/AoA(So)-like_dom"/>
</dbReference>
<dbReference type="RefSeq" id="WP_212694209.1">
    <property type="nucleotide sequence ID" value="NZ_CP058649.1"/>
</dbReference>
<dbReference type="Gene3D" id="1.10.8.260">
    <property type="entry name" value="HI0933 insert domain-like"/>
    <property type="match status" value="1"/>
</dbReference>
<dbReference type="NCBIfam" id="TIGR00275">
    <property type="entry name" value="aminoacetone oxidase family FAD-binding enzyme"/>
    <property type="match status" value="1"/>
</dbReference>
<evidence type="ECO:0000256" key="2">
    <source>
        <dbReference type="ARBA" id="ARBA00022630"/>
    </source>
</evidence>
<dbReference type="PANTHER" id="PTHR42887:SF2">
    <property type="entry name" value="OS12G0638800 PROTEIN"/>
    <property type="match status" value="1"/>
</dbReference>
<evidence type="ECO:0000256" key="3">
    <source>
        <dbReference type="ARBA" id="ARBA00022827"/>
    </source>
</evidence>
<dbReference type="SUPFAM" id="SSF160996">
    <property type="entry name" value="HI0933 insert domain-like"/>
    <property type="match status" value="1"/>
</dbReference>
<dbReference type="Gene3D" id="2.40.30.10">
    <property type="entry name" value="Translation factors"/>
    <property type="match status" value="1"/>
</dbReference>
<organism evidence="6 7">
    <name type="scientific">Vallitalea pronyensis</name>
    <dbReference type="NCBI Taxonomy" id="1348613"/>
    <lineage>
        <taxon>Bacteria</taxon>
        <taxon>Bacillati</taxon>
        <taxon>Bacillota</taxon>
        <taxon>Clostridia</taxon>
        <taxon>Lachnospirales</taxon>
        <taxon>Vallitaleaceae</taxon>
        <taxon>Vallitalea</taxon>
    </lineage>
</organism>
<keyword evidence="2" id="KW-0285">Flavoprotein</keyword>
<evidence type="ECO:0000259" key="4">
    <source>
        <dbReference type="Pfam" id="PF03486"/>
    </source>
</evidence>
<name>A0A8J8ML69_9FIRM</name>
<dbReference type="Gene3D" id="3.50.50.60">
    <property type="entry name" value="FAD/NAD(P)-binding domain"/>
    <property type="match status" value="1"/>
</dbReference>
<proteinExistence type="predicted"/>